<dbReference type="Proteomes" id="UP000800200">
    <property type="component" value="Unassembled WGS sequence"/>
</dbReference>
<keyword evidence="2" id="KW-1185">Reference proteome</keyword>
<proteinExistence type="predicted"/>
<reference evidence="1" key="1">
    <citation type="journal article" date="2020" name="Stud. Mycol.">
        <title>101 Dothideomycetes genomes: a test case for predicting lifestyles and emergence of pathogens.</title>
        <authorList>
            <person name="Haridas S."/>
            <person name="Albert R."/>
            <person name="Binder M."/>
            <person name="Bloem J."/>
            <person name="Labutti K."/>
            <person name="Salamov A."/>
            <person name="Andreopoulos B."/>
            <person name="Baker S."/>
            <person name="Barry K."/>
            <person name="Bills G."/>
            <person name="Bluhm B."/>
            <person name="Cannon C."/>
            <person name="Castanera R."/>
            <person name="Culley D."/>
            <person name="Daum C."/>
            <person name="Ezra D."/>
            <person name="Gonzalez J."/>
            <person name="Henrissat B."/>
            <person name="Kuo A."/>
            <person name="Liang C."/>
            <person name="Lipzen A."/>
            <person name="Lutzoni F."/>
            <person name="Magnuson J."/>
            <person name="Mondo S."/>
            <person name="Nolan M."/>
            <person name="Ohm R."/>
            <person name="Pangilinan J."/>
            <person name="Park H.-J."/>
            <person name="Ramirez L."/>
            <person name="Alfaro M."/>
            <person name="Sun H."/>
            <person name="Tritt A."/>
            <person name="Yoshinaga Y."/>
            <person name="Zwiers L.-H."/>
            <person name="Turgeon B."/>
            <person name="Goodwin S."/>
            <person name="Spatafora J."/>
            <person name="Crous P."/>
            <person name="Grigoriev I."/>
        </authorList>
    </citation>
    <scope>NUCLEOTIDE SEQUENCE</scope>
    <source>
        <strain evidence="1">CBS 207.26</strain>
    </source>
</reference>
<dbReference type="EMBL" id="ML994618">
    <property type="protein sequence ID" value="KAF2190487.1"/>
    <property type="molecule type" value="Genomic_DNA"/>
</dbReference>
<evidence type="ECO:0000313" key="1">
    <source>
        <dbReference type="EMBL" id="KAF2190487.1"/>
    </source>
</evidence>
<protein>
    <submittedName>
        <fullName evidence="1">Uncharacterized protein</fullName>
    </submittedName>
</protein>
<dbReference type="AlphaFoldDB" id="A0A6A6EEL8"/>
<evidence type="ECO:0000313" key="2">
    <source>
        <dbReference type="Proteomes" id="UP000800200"/>
    </source>
</evidence>
<name>A0A6A6EEL8_9PEZI</name>
<gene>
    <name evidence="1" type="ORF">K469DRAFT_386035</name>
</gene>
<sequence length="104" mass="11837">MVYLLHFSRFPWPVLPFPALSSIDFSMTSCRARACCTWVRPACLEFMFWFQTFAAVCFTYVFLDAKKSILATFTIFSLFTSTQGLGSHLLGPQQVKCDGEQMPT</sequence>
<organism evidence="1 2">
    <name type="scientific">Zopfia rhizophila CBS 207.26</name>
    <dbReference type="NCBI Taxonomy" id="1314779"/>
    <lineage>
        <taxon>Eukaryota</taxon>
        <taxon>Fungi</taxon>
        <taxon>Dikarya</taxon>
        <taxon>Ascomycota</taxon>
        <taxon>Pezizomycotina</taxon>
        <taxon>Dothideomycetes</taxon>
        <taxon>Dothideomycetes incertae sedis</taxon>
        <taxon>Zopfiaceae</taxon>
        <taxon>Zopfia</taxon>
    </lineage>
</organism>
<accession>A0A6A6EEL8</accession>